<dbReference type="Gene3D" id="1.25.40.10">
    <property type="entry name" value="Tetratricopeptide repeat domain"/>
    <property type="match status" value="1"/>
</dbReference>
<keyword evidence="4" id="KW-0802">TPR repeat</keyword>
<evidence type="ECO:0000256" key="3">
    <source>
        <dbReference type="ARBA" id="ARBA00022737"/>
    </source>
</evidence>
<dbReference type="GO" id="GO:0120170">
    <property type="term" value="F:intraciliary transport particle B binding"/>
    <property type="evidence" value="ECO:0007669"/>
    <property type="project" value="TreeGrafter"/>
</dbReference>
<accession>A0A8R1EA00</accession>
<evidence type="ECO:0000313" key="7">
    <source>
        <dbReference type="Proteomes" id="UP000005237"/>
    </source>
</evidence>
<dbReference type="GO" id="GO:0035720">
    <property type="term" value="P:intraciliary anterograde transport"/>
    <property type="evidence" value="ECO:0007669"/>
    <property type="project" value="TreeGrafter"/>
</dbReference>
<evidence type="ECO:0000256" key="5">
    <source>
        <dbReference type="ARBA" id="ARBA00023273"/>
    </source>
</evidence>
<protein>
    <submittedName>
        <fullName evidence="6">Uncharacterized protein</fullName>
    </submittedName>
</protein>
<evidence type="ECO:0000256" key="1">
    <source>
        <dbReference type="ARBA" id="ARBA00004138"/>
    </source>
</evidence>
<keyword evidence="5" id="KW-0966">Cell projection</keyword>
<dbReference type="GO" id="GO:0035735">
    <property type="term" value="P:intraciliary transport involved in cilium assembly"/>
    <property type="evidence" value="ECO:0007669"/>
    <property type="project" value="TreeGrafter"/>
</dbReference>
<evidence type="ECO:0000256" key="2">
    <source>
        <dbReference type="ARBA" id="ARBA00007834"/>
    </source>
</evidence>
<sequence length="209" mass="23759">MLNLLRGRKKTSSQPVLKKVQKMPDLDDFLANMDYEGALSLLNVTSFLICVTRCPRFEKKDAPAELGIYLACCKFYQKQFLEAKNIAEKCPKTSLCIRLMMNVSLALNDEKRILTFHSSLGSAMEDQLSLAGVNYMRMHYTDAIEVYTSVLASSPNLLGLNINMALCYARMDYPHVAYNLVKNYLRNYPNSPFAKNLLLSVLYRTITSK</sequence>
<dbReference type="GO" id="GO:0030992">
    <property type="term" value="C:intraciliary transport particle B"/>
    <property type="evidence" value="ECO:0007669"/>
    <property type="project" value="TreeGrafter"/>
</dbReference>
<dbReference type="GO" id="GO:0097546">
    <property type="term" value="C:ciliary base"/>
    <property type="evidence" value="ECO:0007669"/>
    <property type="project" value="TreeGrafter"/>
</dbReference>
<reference evidence="6" key="2">
    <citation type="submission" date="2022-06" db="UniProtKB">
        <authorList>
            <consortium name="EnsemblMetazoa"/>
        </authorList>
    </citation>
    <scope>IDENTIFICATION</scope>
    <source>
        <strain evidence="6">DF5081</strain>
    </source>
</reference>
<dbReference type="PANTHER" id="PTHR14781">
    <property type="entry name" value="INTRAFLAGELLAR TRANSPORT PROTEIN 56"/>
    <property type="match status" value="1"/>
</dbReference>
<evidence type="ECO:0000256" key="4">
    <source>
        <dbReference type="ARBA" id="ARBA00022803"/>
    </source>
</evidence>
<dbReference type="InterPro" id="IPR030511">
    <property type="entry name" value="TTC26"/>
</dbReference>
<dbReference type="SUPFAM" id="SSF48452">
    <property type="entry name" value="TPR-like"/>
    <property type="match status" value="1"/>
</dbReference>
<dbReference type="PANTHER" id="PTHR14781:SF0">
    <property type="entry name" value="INTRAFLAGELLAR TRANSPORT PROTEIN 56"/>
    <property type="match status" value="1"/>
</dbReference>
<name>A0A8R1EA00_CAEJA</name>
<comment type="subcellular location">
    <subcellularLocation>
        <location evidence="1">Cell projection</location>
        <location evidence="1">Cilium</location>
    </subcellularLocation>
</comment>
<reference evidence="7" key="1">
    <citation type="submission" date="2010-08" db="EMBL/GenBank/DDBJ databases">
        <authorList>
            <consortium name="Caenorhabditis japonica Sequencing Consortium"/>
            <person name="Wilson R.K."/>
        </authorList>
    </citation>
    <scope>NUCLEOTIDE SEQUENCE [LARGE SCALE GENOMIC DNA]</scope>
    <source>
        <strain evidence="7">DF5081</strain>
    </source>
</reference>
<keyword evidence="7" id="KW-1185">Reference proteome</keyword>
<dbReference type="AlphaFoldDB" id="A0A8R1EA00"/>
<dbReference type="Proteomes" id="UP000005237">
    <property type="component" value="Unassembled WGS sequence"/>
</dbReference>
<dbReference type="EnsemblMetazoa" id="CJA25996a.1">
    <property type="protein sequence ID" value="CJA25996a.1"/>
    <property type="gene ID" value="WBGene00181568"/>
</dbReference>
<dbReference type="GO" id="GO:0036064">
    <property type="term" value="C:ciliary basal body"/>
    <property type="evidence" value="ECO:0007669"/>
    <property type="project" value="TreeGrafter"/>
</dbReference>
<evidence type="ECO:0000313" key="6">
    <source>
        <dbReference type="EnsemblMetazoa" id="CJA25996a.1"/>
    </source>
</evidence>
<keyword evidence="3" id="KW-0677">Repeat</keyword>
<comment type="similarity">
    <text evidence="2">Belongs to the IFT56 family.</text>
</comment>
<dbReference type="InterPro" id="IPR011990">
    <property type="entry name" value="TPR-like_helical_dom_sf"/>
</dbReference>
<proteinExistence type="inferred from homology"/>
<organism evidence="6 7">
    <name type="scientific">Caenorhabditis japonica</name>
    <dbReference type="NCBI Taxonomy" id="281687"/>
    <lineage>
        <taxon>Eukaryota</taxon>
        <taxon>Metazoa</taxon>
        <taxon>Ecdysozoa</taxon>
        <taxon>Nematoda</taxon>
        <taxon>Chromadorea</taxon>
        <taxon>Rhabditida</taxon>
        <taxon>Rhabditina</taxon>
        <taxon>Rhabditomorpha</taxon>
        <taxon>Rhabditoidea</taxon>
        <taxon>Rhabditidae</taxon>
        <taxon>Peloderinae</taxon>
        <taxon>Caenorhabditis</taxon>
    </lineage>
</organism>